<keyword evidence="5" id="KW-0808">Transferase</keyword>
<evidence type="ECO:0000256" key="3">
    <source>
        <dbReference type="ARBA" id="ARBA00012438"/>
    </source>
</evidence>
<keyword evidence="12" id="KW-0472">Membrane</keyword>
<feature type="compositionally biased region" description="Basic and acidic residues" evidence="14">
    <location>
        <begin position="197"/>
        <end position="207"/>
    </location>
</feature>
<reference evidence="17" key="1">
    <citation type="submission" date="2022-11" db="UniProtKB">
        <authorList>
            <consortium name="WormBaseParasite"/>
        </authorList>
    </citation>
    <scope>IDENTIFICATION</scope>
</reference>
<evidence type="ECO:0000256" key="12">
    <source>
        <dbReference type="ARBA" id="ARBA00023136"/>
    </source>
</evidence>
<feature type="domain" description="Histidine kinase" evidence="15">
    <location>
        <begin position="56"/>
        <end position="154"/>
    </location>
</feature>
<evidence type="ECO:0000256" key="7">
    <source>
        <dbReference type="ARBA" id="ARBA00022741"/>
    </source>
</evidence>
<evidence type="ECO:0000313" key="16">
    <source>
        <dbReference type="Proteomes" id="UP000887577"/>
    </source>
</evidence>
<comment type="subcellular location">
    <subcellularLocation>
        <location evidence="2">Membrane</location>
    </subcellularLocation>
</comment>
<dbReference type="FunFam" id="1.10.287.130:FF:000004">
    <property type="entry name" value="Ethylene receptor 1"/>
    <property type="match status" value="1"/>
</dbReference>
<dbReference type="Pfam" id="PF00512">
    <property type="entry name" value="HisKA"/>
    <property type="match status" value="1"/>
</dbReference>
<dbReference type="PROSITE" id="PS50109">
    <property type="entry name" value="HIS_KIN"/>
    <property type="match status" value="1"/>
</dbReference>
<keyword evidence="7" id="KW-0547">Nucleotide-binding</keyword>
<keyword evidence="9" id="KW-0067">ATP-binding</keyword>
<dbReference type="PANTHER" id="PTHR45339:SF1">
    <property type="entry name" value="HYBRID SIGNAL TRANSDUCTION HISTIDINE KINASE J"/>
    <property type="match status" value="1"/>
</dbReference>
<evidence type="ECO:0000256" key="1">
    <source>
        <dbReference type="ARBA" id="ARBA00000085"/>
    </source>
</evidence>
<evidence type="ECO:0000256" key="4">
    <source>
        <dbReference type="ARBA" id="ARBA00022553"/>
    </source>
</evidence>
<keyword evidence="16" id="KW-1185">Reference proteome</keyword>
<dbReference type="InterPro" id="IPR036097">
    <property type="entry name" value="HisK_dim/P_sf"/>
</dbReference>
<evidence type="ECO:0000256" key="5">
    <source>
        <dbReference type="ARBA" id="ARBA00022679"/>
    </source>
</evidence>
<evidence type="ECO:0000256" key="14">
    <source>
        <dbReference type="SAM" id="MobiDB-lite"/>
    </source>
</evidence>
<dbReference type="SUPFAM" id="SSF55874">
    <property type="entry name" value="ATPase domain of HSP90 chaperone/DNA topoisomerase II/histidine kinase"/>
    <property type="match status" value="1"/>
</dbReference>
<dbReference type="Gene3D" id="1.10.287.130">
    <property type="match status" value="1"/>
</dbReference>
<dbReference type="CDD" id="cd00082">
    <property type="entry name" value="HisKA"/>
    <property type="match status" value="1"/>
</dbReference>
<dbReference type="AlphaFoldDB" id="A0A914Y9U9"/>
<evidence type="ECO:0000313" key="17">
    <source>
        <dbReference type="WBParaSite" id="PSU_v2.g16209.t1"/>
    </source>
</evidence>
<keyword evidence="6" id="KW-0812">Transmembrane</keyword>
<keyword evidence="13" id="KW-0175">Coiled coil</keyword>
<evidence type="ECO:0000256" key="9">
    <source>
        <dbReference type="ARBA" id="ARBA00022840"/>
    </source>
</evidence>
<comment type="catalytic activity">
    <reaction evidence="1">
        <text>ATP + protein L-histidine = ADP + protein N-phospho-L-histidine.</text>
        <dbReference type="EC" id="2.7.13.3"/>
    </reaction>
</comment>
<evidence type="ECO:0000256" key="11">
    <source>
        <dbReference type="ARBA" id="ARBA00023012"/>
    </source>
</evidence>
<dbReference type="EC" id="2.7.13.3" evidence="3"/>
<feature type="coiled-coil region" evidence="13">
    <location>
        <begin position="22"/>
        <end position="49"/>
    </location>
</feature>
<dbReference type="GO" id="GO:0000155">
    <property type="term" value="F:phosphorelay sensor kinase activity"/>
    <property type="evidence" value="ECO:0007669"/>
    <property type="project" value="InterPro"/>
</dbReference>
<name>A0A914Y9U9_9BILA</name>
<keyword evidence="10" id="KW-1133">Transmembrane helix</keyword>
<dbReference type="GO" id="GO:0016020">
    <property type="term" value="C:membrane"/>
    <property type="evidence" value="ECO:0007669"/>
    <property type="project" value="UniProtKB-SubCell"/>
</dbReference>
<protein>
    <recommendedName>
        <fullName evidence="3">histidine kinase</fullName>
        <ecNumber evidence="3">2.7.13.3</ecNumber>
    </recommendedName>
</protein>
<keyword evidence="11" id="KW-0902">Two-component regulatory system</keyword>
<evidence type="ECO:0000256" key="8">
    <source>
        <dbReference type="ARBA" id="ARBA00022777"/>
    </source>
</evidence>
<evidence type="ECO:0000256" key="13">
    <source>
        <dbReference type="SAM" id="Coils"/>
    </source>
</evidence>
<dbReference type="SMART" id="SM00388">
    <property type="entry name" value="HisKA"/>
    <property type="match status" value="1"/>
</dbReference>
<accession>A0A914Y9U9</accession>
<dbReference type="GO" id="GO:0005524">
    <property type="term" value="F:ATP binding"/>
    <property type="evidence" value="ECO:0007669"/>
    <property type="project" value="UniProtKB-KW"/>
</dbReference>
<organism evidence="16 17">
    <name type="scientific">Panagrolaimus superbus</name>
    <dbReference type="NCBI Taxonomy" id="310955"/>
    <lineage>
        <taxon>Eukaryota</taxon>
        <taxon>Metazoa</taxon>
        <taxon>Ecdysozoa</taxon>
        <taxon>Nematoda</taxon>
        <taxon>Chromadorea</taxon>
        <taxon>Rhabditida</taxon>
        <taxon>Tylenchina</taxon>
        <taxon>Panagrolaimomorpha</taxon>
        <taxon>Panagrolaimoidea</taxon>
        <taxon>Panagrolaimidae</taxon>
        <taxon>Panagrolaimus</taxon>
    </lineage>
</organism>
<evidence type="ECO:0000256" key="10">
    <source>
        <dbReference type="ARBA" id="ARBA00022989"/>
    </source>
</evidence>
<evidence type="ECO:0000256" key="6">
    <source>
        <dbReference type="ARBA" id="ARBA00022692"/>
    </source>
</evidence>
<dbReference type="SUPFAM" id="SSF47384">
    <property type="entry name" value="Homodimeric domain of signal transducing histidine kinase"/>
    <property type="match status" value="1"/>
</dbReference>
<sequence length="207" mass="22916">MALATYHDQAVWVCALRDVTAQVELEDTLRRAEQQLLQAKQAAEAAVLAKGEFLATMSHEIRTPLNGILPMLELIARGPLGEDQRQMLATASASSQQLLRIVDDILDYSRLEAQALELEITSFNLRDLLDGVVQLMQRAADAKGLALGLQLDPSPGRRIHHPHLWRHRPGPGHLQAHHRPDARAHRRARHAGPGRDLLVRDPAAEGP</sequence>
<dbReference type="InterPro" id="IPR036890">
    <property type="entry name" value="HATPase_C_sf"/>
</dbReference>
<dbReference type="WBParaSite" id="PSU_v2.g16209.t1">
    <property type="protein sequence ID" value="PSU_v2.g16209.t1"/>
    <property type="gene ID" value="PSU_v2.g16209"/>
</dbReference>
<dbReference type="Proteomes" id="UP000887577">
    <property type="component" value="Unplaced"/>
</dbReference>
<evidence type="ECO:0000256" key="2">
    <source>
        <dbReference type="ARBA" id="ARBA00004370"/>
    </source>
</evidence>
<keyword evidence="4" id="KW-0597">Phosphoprotein</keyword>
<feature type="region of interest" description="Disordered" evidence="14">
    <location>
        <begin position="162"/>
        <end position="207"/>
    </location>
</feature>
<dbReference type="PANTHER" id="PTHR45339">
    <property type="entry name" value="HYBRID SIGNAL TRANSDUCTION HISTIDINE KINASE J"/>
    <property type="match status" value="1"/>
</dbReference>
<evidence type="ECO:0000259" key="15">
    <source>
        <dbReference type="PROSITE" id="PS50109"/>
    </source>
</evidence>
<dbReference type="InterPro" id="IPR005467">
    <property type="entry name" value="His_kinase_dom"/>
</dbReference>
<proteinExistence type="predicted"/>
<keyword evidence="8" id="KW-0418">Kinase</keyword>
<dbReference type="InterPro" id="IPR003661">
    <property type="entry name" value="HisK_dim/P_dom"/>
</dbReference>